<evidence type="ECO:0000256" key="2">
    <source>
        <dbReference type="PROSITE-ProRule" id="PRU00497"/>
    </source>
</evidence>
<dbReference type="PANTHER" id="PTHR10380">
    <property type="entry name" value="CUTICLE PROTEIN"/>
    <property type="match status" value="1"/>
</dbReference>
<accession>A0AAW2HAY0</accession>
<feature type="region of interest" description="Disordered" evidence="3">
    <location>
        <begin position="124"/>
        <end position="150"/>
    </location>
</feature>
<feature type="chain" id="PRO_5043677168" evidence="4">
    <location>
        <begin position="18"/>
        <end position="150"/>
    </location>
</feature>
<dbReference type="PANTHER" id="PTHR10380:SF230">
    <property type="entry name" value="CUTICULAR PROTEIN 47EE"/>
    <property type="match status" value="1"/>
</dbReference>
<dbReference type="EMBL" id="JARGDH010000005">
    <property type="protein sequence ID" value="KAL0266841.1"/>
    <property type="molecule type" value="Genomic_DNA"/>
</dbReference>
<name>A0AAW2HAY0_9NEOP</name>
<sequence length="150" mass="16350">MKAVACLVLLGVAMVLAAPQQQSNQPPIPILRFENDGVNFDGSYKWSYETGNEIQAEESGYVKNAGQPEQEAQVAQGSYSYTAPDGQRITVTYVADENGFVPQGDHLPTPPPIPEAIQRALEFLRSQPQDDDASGQGSAPKPVYKRPKKF</sequence>
<proteinExistence type="predicted"/>
<comment type="caution">
    <text evidence="5">The sequence shown here is derived from an EMBL/GenBank/DDBJ whole genome shotgun (WGS) entry which is preliminary data.</text>
</comment>
<keyword evidence="1 2" id="KW-0193">Cuticle</keyword>
<dbReference type="InterPro" id="IPR050468">
    <property type="entry name" value="Cuticle_Struct_Prot"/>
</dbReference>
<dbReference type="PROSITE" id="PS51155">
    <property type="entry name" value="CHIT_BIND_RR_2"/>
    <property type="match status" value="1"/>
</dbReference>
<keyword evidence="4" id="KW-0732">Signal</keyword>
<reference evidence="5" key="1">
    <citation type="journal article" date="2024" name="Gigascience">
        <title>Chromosome-level genome of the poultry shaft louse Menopon gallinae provides insight into the host-switching and adaptive evolution of parasitic lice.</title>
        <authorList>
            <person name="Xu Y."/>
            <person name="Ma L."/>
            <person name="Liu S."/>
            <person name="Liang Y."/>
            <person name="Liu Q."/>
            <person name="He Z."/>
            <person name="Tian L."/>
            <person name="Duan Y."/>
            <person name="Cai W."/>
            <person name="Li H."/>
            <person name="Song F."/>
        </authorList>
    </citation>
    <scope>NUCLEOTIDE SEQUENCE</scope>
    <source>
        <strain evidence="5">Cailab_2023a</strain>
    </source>
</reference>
<dbReference type="InterPro" id="IPR000618">
    <property type="entry name" value="Insect_cuticle"/>
</dbReference>
<dbReference type="GO" id="GO:0062129">
    <property type="term" value="C:chitin-based extracellular matrix"/>
    <property type="evidence" value="ECO:0007669"/>
    <property type="project" value="TreeGrafter"/>
</dbReference>
<organism evidence="5">
    <name type="scientific">Menopon gallinae</name>
    <name type="common">poultry shaft louse</name>
    <dbReference type="NCBI Taxonomy" id="328185"/>
    <lineage>
        <taxon>Eukaryota</taxon>
        <taxon>Metazoa</taxon>
        <taxon>Ecdysozoa</taxon>
        <taxon>Arthropoda</taxon>
        <taxon>Hexapoda</taxon>
        <taxon>Insecta</taxon>
        <taxon>Pterygota</taxon>
        <taxon>Neoptera</taxon>
        <taxon>Paraneoptera</taxon>
        <taxon>Psocodea</taxon>
        <taxon>Troctomorpha</taxon>
        <taxon>Phthiraptera</taxon>
        <taxon>Amblycera</taxon>
        <taxon>Menoponidae</taxon>
        <taxon>Menopon</taxon>
    </lineage>
</organism>
<dbReference type="GO" id="GO:0008010">
    <property type="term" value="F:structural constituent of chitin-based larval cuticle"/>
    <property type="evidence" value="ECO:0007669"/>
    <property type="project" value="TreeGrafter"/>
</dbReference>
<protein>
    <submittedName>
        <fullName evidence="5">Uncharacterized protein</fullName>
    </submittedName>
</protein>
<feature type="signal peptide" evidence="4">
    <location>
        <begin position="1"/>
        <end position="17"/>
    </location>
</feature>
<evidence type="ECO:0000256" key="4">
    <source>
        <dbReference type="SAM" id="SignalP"/>
    </source>
</evidence>
<dbReference type="PRINTS" id="PR00947">
    <property type="entry name" value="CUTICLE"/>
</dbReference>
<dbReference type="PROSITE" id="PS00233">
    <property type="entry name" value="CHIT_BIND_RR_1"/>
    <property type="match status" value="1"/>
</dbReference>
<gene>
    <name evidence="5" type="ORF">PYX00_009279</name>
</gene>
<dbReference type="InterPro" id="IPR031311">
    <property type="entry name" value="CHIT_BIND_RR_consensus"/>
</dbReference>
<dbReference type="AlphaFoldDB" id="A0AAW2HAY0"/>
<evidence type="ECO:0000256" key="1">
    <source>
        <dbReference type="ARBA" id="ARBA00022460"/>
    </source>
</evidence>
<evidence type="ECO:0000256" key="3">
    <source>
        <dbReference type="SAM" id="MobiDB-lite"/>
    </source>
</evidence>
<evidence type="ECO:0000313" key="5">
    <source>
        <dbReference type="EMBL" id="KAL0266841.1"/>
    </source>
</evidence>
<dbReference type="Pfam" id="PF00379">
    <property type="entry name" value="Chitin_bind_4"/>
    <property type="match status" value="1"/>
</dbReference>